<dbReference type="GO" id="GO:0051920">
    <property type="term" value="F:peroxiredoxin activity"/>
    <property type="evidence" value="ECO:0007669"/>
    <property type="project" value="InterPro"/>
</dbReference>
<sequence>MGAGTARAATTNETADARYERGMQMLKRIGGEGYDIPVKRLAEVAPDLARFTVEYPYGDVLCRPGLDLTSRQICTVSALIANGSAQPQLKYHMNGFLNVGGKPRELAELMFVAIAICGYTSAINGVGLLREIFKERNIAFEAIPPVADDGTRRYERGMATLMAWSQKGPDAVTGPLQKVSPELAQWVVEVAYGDLLSREGLSHQTRDLAIVSMLTSAGNRADALRFHIEAALRHGLTKEQLIEAITQLSIYAGFPAALNAFAVANATFKDWNGAVAAGPAPAAVAQSESREARRKRGSEVLSRTSAAAGEAVVRSFADIAPDIGTMIVENAYGDVFARNQISSKTRELTACAALAAVGSKTMETPLRVHVNAALTAGASREEINEALLNLVPYFGYPVVQQAIRIAGEEIAKRPT</sequence>
<dbReference type="InterPro" id="IPR052512">
    <property type="entry name" value="4CMD/NDH-1_regulator"/>
</dbReference>
<keyword evidence="4" id="KW-1185">Reference proteome</keyword>
<gene>
    <name evidence="3" type="ORF">EZH22_02205</name>
</gene>
<evidence type="ECO:0000256" key="1">
    <source>
        <dbReference type="SAM" id="MobiDB-lite"/>
    </source>
</evidence>
<dbReference type="PANTHER" id="PTHR33570:SF2">
    <property type="entry name" value="CARBOXYMUCONOLACTONE DECARBOXYLASE-LIKE DOMAIN-CONTAINING PROTEIN"/>
    <property type="match status" value="1"/>
</dbReference>
<evidence type="ECO:0000313" key="4">
    <source>
        <dbReference type="Proteomes" id="UP000596427"/>
    </source>
</evidence>
<accession>A0A974SK88</accession>
<name>A0A974SK88_9HYPH</name>
<reference evidence="3 4" key="1">
    <citation type="submission" date="2020-10" db="EMBL/GenBank/DDBJ databases">
        <title>Degradation of 1,4-Dioxane by Xanthobacter sp. YN2, via a Novel Group-2 Soluble Di-Iron Monooxygenase.</title>
        <authorList>
            <person name="Ma F."/>
            <person name="Wang Y."/>
            <person name="Yang J."/>
            <person name="Guo H."/>
            <person name="Su D."/>
            <person name="Yu L."/>
        </authorList>
    </citation>
    <scope>NUCLEOTIDE SEQUENCE [LARGE SCALE GENOMIC DNA]</scope>
    <source>
        <strain evidence="3 4">YN2</strain>
    </source>
</reference>
<dbReference type="Gene3D" id="1.20.1290.10">
    <property type="entry name" value="AhpD-like"/>
    <property type="match status" value="3"/>
</dbReference>
<feature type="domain" description="Carboxymuconolactone decarboxylase-like" evidence="2">
    <location>
        <begin position="181"/>
        <end position="265"/>
    </location>
</feature>
<proteinExistence type="predicted"/>
<dbReference type="InterPro" id="IPR003779">
    <property type="entry name" value="CMD-like"/>
</dbReference>
<protein>
    <submittedName>
        <fullName evidence="3">Carboxymuconolactone decarboxylase family protein</fullName>
    </submittedName>
</protein>
<dbReference type="SUPFAM" id="SSF69118">
    <property type="entry name" value="AhpD-like"/>
    <property type="match status" value="2"/>
</dbReference>
<dbReference type="InterPro" id="IPR029032">
    <property type="entry name" value="AhpD-like"/>
</dbReference>
<evidence type="ECO:0000313" key="3">
    <source>
        <dbReference type="EMBL" id="QRG07268.1"/>
    </source>
</evidence>
<dbReference type="EMBL" id="CP063362">
    <property type="protein sequence ID" value="QRG07268.1"/>
    <property type="molecule type" value="Genomic_DNA"/>
</dbReference>
<evidence type="ECO:0000259" key="2">
    <source>
        <dbReference type="Pfam" id="PF02627"/>
    </source>
</evidence>
<feature type="region of interest" description="Disordered" evidence="1">
    <location>
        <begin position="282"/>
        <end position="301"/>
    </location>
</feature>
<feature type="domain" description="Carboxymuconolactone decarboxylase-like" evidence="2">
    <location>
        <begin position="46"/>
        <end position="130"/>
    </location>
</feature>
<dbReference type="AlphaFoldDB" id="A0A974SK88"/>
<dbReference type="Pfam" id="PF02627">
    <property type="entry name" value="CMD"/>
    <property type="match status" value="3"/>
</dbReference>
<dbReference type="KEGG" id="xdi:EZH22_02205"/>
<organism evidence="3 4">
    <name type="scientific">Xanthobacter dioxanivorans</name>
    <dbReference type="NCBI Taxonomy" id="2528964"/>
    <lineage>
        <taxon>Bacteria</taxon>
        <taxon>Pseudomonadati</taxon>
        <taxon>Pseudomonadota</taxon>
        <taxon>Alphaproteobacteria</taxon>
        <taxon>Hyphomicrobiales</taxon>
        <taxon>Xanthobacteraceae</taxon>
        <taxon>Xanthobacter</taxon>
    </lineage>
</organism>
<feature type="domain" description="Carboxymuconolactone decarboxylase-like" evidence="2">
    <location>
        <begin position="321"/>
        <end position="406"/>
    </location>
</feature>
<dbReference type="PANTHER" id="PTHR33570">
    <property type="entry name" value="4-CARBOXYMUCONOLACTONE DECARBOXYLASE FAMILY PROTEIN"/>
    <property type="match status" value="1"/>
</dbReference>
<dbReference type="Proteomes" id="UP000596427">
    <property type="component" value="Chromosome"/>
</dbReference>